<accession>A0A2M6XB54</accession>
<name>A0A2M6XB54_9BACT</name>
<evidence type="ECO:0000259" key="6">
    <source>
        <dbReference type="Pfam" id="PF01699"/>
    </source>
</evidence>
<dbReference type="Gene3D" id="1.20.1420.30">
    <property type="entry name" value="NCX, central ion-binding region"/>
    <property type="match status" value="1"/>
</dbReference>
<comment type="subcellular location">
    <subcellularLocation>
        <location evidence="1">Membrane</location>
        <topology evidence="1">Multi-pass membrane protein</topology>
    </subcellularLocation>
</comment>
<feature type="transmembrane region" description="Helical" evidence="5">
    <location>
        <begin position="40"/>
        <end position="64"/>
    </location>
</feature>
<evidence type="ECO:0000256" key="1">
    <source>
        <dbReference type="ARBA" id="ARBA00004141"/>
    </source>
</evidence>
<feature type="transmembrane region" description="Helical" evidence="5">
    <location>
        <begin position="6"/>
        <end position="28"/>
    </location>
</feature>
<dbReference type="PANTHER" id="PTHR10846:SF8">
    <property type="entry name" value="INNER MEMBRANE PROTEIN YRBG"/>
    <property type="match status" value="1"/>
</dbReference>
<dbReference type="InterPro" id="IPR004837">
    <property type="entry name" value="NaCa_Exmemb"/>
</dbReference>
<proteinExistence type="predicted"/>
<gene>
    <name evidence="7" type="ORF">COT66_00940</name>
</gene>
<feature type="transmembrane region" description="Helical" evidence="5">
    <location>
        <begin position="253"/>
        <end position="276"/>
    </location>
</feature>
<feature type="transmembrane region" description="Helical" evidence="5">
    <location>
        <begin position="282"/>
        <end position="300"/>
    </location>
</feature>
<reference evidence="8" key="1">
    <citation type="submission" date="2017-09" db="EMBL/GenBank/DDBJ databases">
        <title>Depth-based differentiation of microbial function through sediment-hosted aquifers and enrichment of novel symbionts in the deep terrestrial subsurface.</title>
        <authorList>
            <person name="Probst A.J."/>
            <person name="Ladd B."/>
            <person name="Jarett J.K."/>
            <person name="Geller-Mcgrath D.E."/>
            <person name="Sieber C.M.K."/>
            <person name="Emerson J.B."/>
            <person name="Anantharaman K."/>
            <person name="Thomas B.C."/>
            <person name="Malmstrom R."/>
            <person name="Stieglmeier M."/>
            <person name="Klingl A."/>
            <person name="Woyke T."/>
            <person name="Ryan C.M."/>
            <person name="Banfield J.F."/>
        </authorList>
    </citation>
    <scope>NUCLEOTIDE SEQUENCE [LARGE SCALE GENOMIC DNA]</scope>
</reference>
<protein>
    <recommendedName>
        <fullName evidence="6">Sodium/calcium exchanger membrane region domain-containing protein</fullName>
    </recommendedName>
</protein>
<keyword evidence="2 5" id="KW-0812">Transmembrane</keyword>
<dbReference type="GO" id="GO:0008273">
    <property type="term" value="F:calcium, potassium:sodium antiporter activity"/>
    <property type="evidence" value="ECO:0007669"/>
    <property type="project" value="TreeGrafter"/>
</dbReference>
<evidence type="ECO:0000313" key="8">
    <source>
        <dbReference type="Proteomes" id="UP000231214"/>
    </source>
</evidence>
<dbReference type="GO" id="GO:0005262">
    <property type="term" value="F:calcium channel activity"/>
    <property type="evidence" value="ECO:0007669"/>
    <property type="project" value="TreeGrafter"/>
</dbReference>
<dbReference type="InterPro" id="IPR004481">
    <property type="entry name" value="K/Na/Ca-exchanger"/>
</dbReference>
<feature type="domain" description="Sodium/calcium exchanger membrane region" evidence="6">
    <location>
        <begin position="6"/>
        <end position="147"/>
    </location>
</feature>
<evidence type="ECO:0000256" key="5">
    <source>
        <dbReference type="SAM" id="Phobius"/>
    </source>
</evidence>
<dbReference type="AlphaFoldDB" id="A0A2M6XB54"/>
<evidence type="ECO:0000256" key="3">
    <source>
        <dbReference type="ARBA" id="ARBA00022989"/>
    </source>
</evidence>
<dbReference type="EMBL" id="PEZK01000017">
    <property type="protein sequence ID" value="PIU02304.1"/>
    <property type="molecule type" value="Genomic_DNA"/>
</dbReference>
<dbReference type="InterPro" id="IPR044880">
    <property type="entry name" value="NCX_ion-bd_dom_sf"/>
</dbReference>
<dbReference type="PANTHER" id="PTHR10846">
    <property type="entry name" value="SODIUM/POTASSIUM/CALCIUM EXCHANGER"/>
    <property type="match status" value="1"/>
</dbReference>
<dbReference type="Proteomes" id="UP000231214">
    <property type="component" value="Unassembled WGS sequence"/>
</dbReference>
<evidence type="ECO:0000256" key="4">
    <source>
        <dbReference type="ARBA" id="ARBA00023136"/>
    </source>
</evidence>
<comment type="caution">
    <text evidence="7">The sequence shown here is derived from an EMBL/GenBank/DDBJ whole genome shotgun (WGS) entry which is preliminary data.</text>
</comment>
<dbReference type="Pfam" id="PF01699">
    <property type="entry name" value="Na_Ca_ex"/>
    <property type="match status" value="2"/>
</dbReference>
<feature type="domain" description="Sodium/calcium exchanger membrane region" evidence="6">
    <location>
        <begin position="185"/>
        <end position="323"/>
    </location>
</feature>
<feature type="transmembrane region" description="Helical" evidence="5">
    <location>
        <begin position="185"/>
        <end position="203"/>
    </location>
</feature>
<dbReference type="GO" id="GO:0005886">
    <property type="term" value="C:plasma membrane"/>
    <property type="evidence" value="ECO:0007669"/>
    <property type="project" value="TreeGrafter"/>
</dbReference>
<organism evidence="7 8">
    <name type="scientific">Candidatus Shapirobacteria bacterium CG09_land_8_20_14_0_10_49_15</name>
    <dbReference type="NCBI Taxonomy" id="1974482"/>
    <lineage>
        <taxon>Bacteria</taxon>
        <taxon>Candidatus Shapironibacteriota</taxon>
    </lineage>
</organism>
<keyword evidence="3 5" id="KW-1133">Transmembrane helix</keyword>
<dbReference type="GO" id="GO:0006874">
    <property type="term" value="P:intracellular calcium ion homeostasis"/>
    <property type="evidence" value="ECO:0007669"/>
    <property type="project" value="TreeGrafter"/>
</dbReference>
<feature type="transmembrane region" description="Helical" evidence="5">
    <location>
        <begin position="312"/>
        <end position="328"/>
    </location>
</feature>
<evidence type="ECO:0000256" key="2">
    <source>
        <dbReference type="ARBA" id="ARBA00022692"/>
    </source>
</evidence>
<sequence length="329" mass="35903">MMLPIYLVLIVVFSFLLIKASDILLVNLKSVSERTRLGKFAITSFFLALATSLPELFVGVASALSGKPSLSLGNIIGANVANLSLVIGGAALVGGLVNVQGTFLRRDVFYTFLAGAAPMLLLVDKSLSRIDGLILLALYGFYQVMVFGEKKRQAVSQQASEQLGEEDFPHRLLRQMSHRGTKKEIGWTFLSVALLLFAADMIVRLASKIALALNLPLMMIGLVIVAIGTTLPELAFSLKAVKDHQPSMVFGNLLGSIVTNSTLIIGVVALIAPVRIEALAEYLLATLAFVIAFGLFYYFIRTKHQLERWEGAFLLGFYLSFVFSEFIHP</sequence>
<evidence type="ECO:0000313" key="7">
    <source>
        <dbReference type="EMBL" id="PIU02304.1"/>
    </source>
</evidence>
<feature type="transmembrane region" description="Helical" evidence="5">
    <location>
        <begin position="209"/>
        <end position="232"/>
    </location>
</feature>
<feature type="transmembrane region" description="Helical" evidence="5">
    <location>
        <begin position="76"/>
        <end position="96"/>
    </location>
</feature>
<keyword evidence="4 5" id="KW-0472">Membrane</keyword>